<comment type="caution">
    <text evidence="1">The sequence shown here is derived from an EMBL/GenBank/DDBJ whole genome shotgun (WGS) entry which is preliminary data.</text>
</comment>
<dbReference type="EMBL" id="JACCCW010000002">
    <property type="protein sequence ID" value="NYF79606.1"/>
    <property type="molecule type" value="Genomic_DNA"/>
</dbReference>
<sequence>MIARSHIHFSKFINAENDLEVLILKSYMPA</sequence>
<evidence type="ECO:0000313" key="1">
    <source>
        <dbReference type="EMBL" id="NYF79606.1"/>
    </source>
</evidence>
<organism evidence="1 2">
    <name type="scientific">Granulicella arctica</name>
    <dbReference type="NCBI Taxonomy" id="940613"/>
    <lineage>
        <taxon>Bacteria</taxon>
        <taxon>Pseudomonadati</taxon>
        <taxon>Acidobacteriota</taxon>
        <taxon>Terriglobia</taxon>
        <taxon>Terriglobales</taxon>
        <taxon>Acidobacteriaceae</taxon>
        <taxon>Granulicella</taxon>
    </lineage>
</organism>
<accession>A0A7Y9PGT8</accession>
<reference evidence="1 2" key="1">
    <citation type="submission" date="2020-07" db="EMBL/GenBank/DDBJ databases">
        <title>Genomic Encyclopedia of Type Strains, Phase IV (KMG-V): Genome sequencing to study the core and pangenomes of soil and plant-associated prokaryotes.</title>
        <authorList>
            <person name="Whitman W."/>
        </authorList>
    </citation>
    <scope>NUCLEOTIDE SEQUENCE [LARGE SCALE GENOMIC DNA]</scope>
    <source>
        <strain evidence="1 2">X4EP2</strain>
    </source>
</reference>
<evidence type="ECO:0000313" key="2">
    <source>
        <dbReference type="Proteomes" id="UP000589520"/>
    </source>
</evidence>
<dbReference type="AlphaFoldDB" id="A0A7Y9PGT8"/>
<protein>
    <submittedName>
        <fullName evidence="1">Uncharacterized protein</fullName>
    </submittedName>
</protein>
<name>A0A7Y9PGT8_9BACT</name>
<proteinExistence type="predicted"/>
<dbReference type="Proteomes" id="UP000589520">
    <property type="component" value="Unassembled WGS sequence"/>
</dbReference>
<gene>
    <name evidence="1" type="ORF">HDF17_001926</name>
</gene>
<keyword evidence="2" id="KW-1185">Reference proteome</keyword>